<reference evidence="2" key="2">
    <citation type="submission" date="2013-05" db="EMBL/GenBank/DDBJ databases">
        <authorList>
            <person name="Carter J.-M."/>
            <person name="Baker S.C."/>
            <person name="Pink R."/>
            <person name="Carter D.R.F."/>
            <person name="Collins A."/>
            <person name="Tomlin J."/>
            <person name="Gibbs M."/>
            <person name="Breuker C.J."/>
        </authorList>
    </citation>
    <scope>NUCLEOTIDE SEQUENCE</scope>
    <source>
        <tissue evidence="2">Ovary</tissue>
    </source>
</reference>
<dbReference type="EMBL" id="GAIX01004045">
    <property type="protein sequence ID" value="JAA88515.1"/>
    <property type="molecule type" value="Transcribed_RNA"/>
</dbReference>
<feature type="compositionally biased region" description="Polar residues" evidence="1">
    <location>
        <begin position="93"/>
        <end position="121"/>
    </location>
</feature>
<accession>S4PLG1</accession>
<feature type="region of interest" description="Disordered" evidence="1">
    <location>
        <begin position="74"/>
        <end position="121"/>
    </location>
</feature>
<feature type="region of interest" description="Disordered" evidence="1">
    <location>
        <begin position="1"/>
        <end position="43"/>
    </location>
</feature>
<name>S4PLG1_9NEOP</name>
<feature type="region of interest" description="Disordered" evidence="1">
    <location>
        <begin position="654"/>
        <end position="674"/>
    </location>
</feature>
<sequence>MEKPVEAPKLVETTKEPPREQVNGLPEPEIAPTQPETQMIQSEPIQKPIQEPVQKSVPQTVPDNFVPTHQYSLTNQLSHTPQTMTDHRPEVKQMSTEQNVQMPQSTAPPISSSMLSNLPSTIPQTMPFQGINHTLLNGGLQPSLTNLTTPLQIATDTPLLGLSQVGTPVVGGDLGLNFGLAQVAPGLVDPMALSRLQLGQPTLTPNTGVNDTLANAENIQRMLLKQNIINQQQNLSGPNLLGLLNQPQFPQPELGLHNNLLNTQPGAAGRLPYAAPRYYQPMLATANDLIVQQQALQTTVNQFNQPMGPAFALGLGLGSPLQAGLGAQNLALQQNIGLTSQNLALNQNLMGQNLGQNLGLAGQNLGLGQNLMGGQSLALGGQALGLGGQNLSLMNQNLGHLVAQRAVHNALAKRAVDMEIGMTNLNSTSSTQPGSPNKTQTYNEYMITLQNKRSSISNSGPLSPQSPLEYSPAMSPTQRQLHGIAHKREVLDVEGVSAAGVEAEVSHAEQLARLDHQLSKISLQYKHGAPKDAFGEHSEEVLAGEIAGPNVPTYEEKDGRWVVSRATPLRNYALCRLLPEHAGHLTHGEADELSCDNTSLCEEGADAGDAGARGEAEADVGESEAEDCETYVLTDRARARCYVLEDALASRRHTILDPAPRPPTSKQSPAEAVEERDRSYLILDPLRDMTCTVIERTLSLDEEFLPFVEKRYQPAPVEGEKVSVSEELGKWREVEGSGWVEGGSVVGANPPRLLKDVAVADLRADLFIDEALTDKALCRQLVLVSVRGARS</sequence>
<proteinExistence type="predicted"/>
<feature type="compositionally biased region" description="Polar residues" evidence="1">
    <location>
        <begin position="74"/>
        <end position="84"/>
    </location>
</feature>
<protein>
    <submittedName>
        <fullName evidence="2">Clathrin interactor 1</fullName>
    </submittedName>
</protein>
<evidence type="ECO:0000256" key="1">
    <source>
        <dbReference type="SAM" id="MobiDB-lite"/>
    </source>
</evidence>
<evidence type="ECO:0000313" key="2">
    <source>
        <dbReference type="EMBL" id="JAA88515.1"/>
    </source>
</evidence>
<organism evidence="2">
    <name type="scientific">Pararge aegeria</name>
    <name type="common">speckled wood butterfly</name>
    <dbReference type="NCBI Taxonomy" id="116150"/>
    <lineage>
        <taxon>Eukaryota</taxon>
        <taxon>Metazoa</taxon>
        <taxon>Ecdysozoa</taxon>
        <taxon>Arthropoda</taxon>
        <taxon>Hexapoda</taxon>
        <taxon>Insecta</taxon>
        <taxon>Pterygota</taxon>
        <taxon>Neoptera</taxon>
        <taxon>Endopterygota</taxon>
        <taxon>Lepidoptera</taxon>
        <taxon>Glossata</taxon>
        <taxon>Ditrysia</taxon>
        <taxon>Papilionoidea</taxon>
        <taxon>Nymphalidae</taxon>
        <taxon>Satyrinae</taxon>
        <taxon>Satyrini</taxon>
        <taxon>Parargina</taxon>
        <taxon>Pararge</taxon>
    </lineage>
</organism>
<feature type="compositionally biased region" description="Polar residues" evidence="1">
    <location>
        <begin position="34"/>
        <end position="43"/>
    </location>
</feature>
<reference evidence="2" key="1">
    <citation type="journal article" date="2013" name="BMC Genomics">
        <title>Unscrambling butterfly oogenesis.</title>
        <authorList>
            <person name="Carter J.M."/>
            <person name="Baker S.C."/>
            <person name="Pink R."/>
            <person name="Carter D.R."/>
            <person name="Collins A."/>
            <person name="Tomlin J."/>
            <person name="Gibbs M."/>
            <person name="Breuker C.J."/>
        </authorList>
    </citation>
    <scope>NUCLEOTIDE SEQUENCE</scope>
    <source>
        <tissue evidence="2">Ovary</tissue>
    </source>
</reference>
<feature type="region of interest" description="Disordered" evidence="1">
    <location>
        <begin position="453"/>
        <end position="479"/>
    </location>
</feature>
<dbReference type="AlphaFoldDB" id="S4PLG1"/>